<dbReference type="SUPFAM" id="SSF103473">
    <property type="entry name" value="MFS general substrate transporter"/>
    <property type="match status" value="1"/>
</dbReference>
<keyword evidence="3 7" id="KW-0812">Transmembrane</keyword>
<comment type="subcellular location">
    <subcellularLocation>
        <location evidence="1">Membrane</location>
        <topology evidence="1">Multi-pass membrane protein</topology>
    </subcellularLocation>
</comment>
<organism evidence="10 11">
    <name type="scientific">Aphanomyces stellatus</name>
    <dbReference type="NCBI Taxonomy" id="120398"/>
    <lineage>
        <taxon>Eukaryota</taxon>
        <taxon>Sar</taxon>
        <taxon>Stramenopiles</taxon>
        <taxon>Oomycota</taxon>
        <taxon>Saprolegniomycetes</taxon>
        <taxon>Saprolegniales</taxon>
        <taxon>Verrucalvaceae</taxon>
        <taxon>Aphanomyces</taxon>
    </lineage>
</organism>
<comment type="similarity">
    <text evidence="6">Belongs to the major facilitator superfamily. Spinster (TC 2.A.1.49) family.</text>
</comment>
<feature type="transmembrane region" description="Helical" evidence="7">
    <location>
        <begin position="372"/>
        <end position="393"/>
    </location>
</feature>
<dbReference type="PANTHER" id="PTHR23505:SF79">
    <property type="entry name" value="PROTEIN SPINSTER"/>
    <property type="match status" value="1"/>
</dbReference>
<gene>
    <name evidence="10" type="primary">Aste57867_17775</name>
    <name evidence="9" type="ORF">As57867_017714</name>
    <name evidence="10" type="ORF">ASTE57867_17775</name>
</gene>
<evidence type="ECO:0000256" key="2">
    <source>
        <dbReference type="ARBA" id="ARBA00022448"/>
    </source>
</evidence>
<feature type="transmembrane region" description="Helical" evidence="7">
    <location>
        <begin position="339"/>
        <end position="365"/>
    </location>
</feature>
<evidence type="ECO:0000256" key="5">
    <source>
        <dbReference type="ARBA" id="ARBA00023136"/>
    </source>
</evidence>
<feature type="transmembrane region" description="Helical" evidence="7">
    <location>
        <begin position="108"/>
        <end position="132"/>
    </location>
</feature>
<evidence type="ECO:0000313" key="11">
    <source>
        <dbReference type="Proteomes" id="UP000332933"/>
    </source>
</evidence>
<feature type="transmembrane region" description="Helical" evidence="7">
    <location>
        <begin position="144"/>
        <end position="163"/>
    </location>
</feature>
<dbReference type="GO" id="GO:0022857">
    <property type="term" value="F:transmembrane transporter activity"/>
    <property type="evidence" value="ECO:0007669"/>
    <property type="project" value="InterPro"/>
</dbReference>
<dbReference type="InterPro" id="IPR036259">
    <property type="entry name" value="MFS_trans_sf"/>
</dbReference>
<dbReference type="AlphaFoldDB" id="A0A485LA83"/>
<dbReference type="InterPro" id="IPR044770">
    <property type="entry name" value="MFS_spinster-like"/>
</dbReference>
<dbReference type="InterPro" id="IPR020846">
    <property type="entry name" value="MFS_dom"/>
</dbReference>
<feature type="transmembrane region" description="Helical" evidence="7">
    <location>
        <begin position="241"/>
        <end position="265"/>
    </location>
</feature>
<name>A0A485LA83_9STRA</name>
<evidence type="ECO:0000256" key="6">
    <source>
        <dbReference type="ARBA" id="ARBA00024338"/>
    </source>
</evidence>
<evidence type="ECO:0000256" key="4">
    <source>
        <dbReference type="ARBA" id="ARBA00022989"/>
    </source>
</evidence>
<dbReference type="InterPro" id="IPR011701">
    <property type="entry name" value="MFS"/>
</dbReference>
<dbReference type="PROSITE" id="PS50850">
    <property type="entry name" value="MFS"/>
    <property type="match status" value="1"/>
</dbReference>
<feature type="transmembrane region" description="Helical" evidence="7">
    <location>
        <begin position="12"/>
        <end position="32"/>
    </location>
</feature>
<keyword evidence="5 7" id="KW-0472">Membrane</keyword>
<feature type="domain" description="Major facilitator superfamily (MFS) profile" evidence="8">
    <location>
        <begin position="10"/>
        <end position="454"/>
    </location>
</feature>
<accession>A0A485LA83</accession>
<feature type="transmembrane region" description="Helical" evidence="7">
    <location>
        <begin position="82"/>
        <end position="102"/>
    </location>
</feature>
<feature type="transmembrane region" description="Helical" evidence="7">
    <location>
        <begin position="52"/>
        <end position="75"/>
    </location>
</feature>
<evidence type="ECO:0000259" key="8">
    <source>
        <dbReference type="PROSITE" id="PS50850"/>
    </source>
</evidence>
<feature type="transmembrane region" description="Helical" evidence="7">
    <location>
        <begin position="429"/>
        <end position="452"/>
    </location>
</feature>
<keyword evidence="11" id="KW-1185">Reference proteome</keyword>
<keyword evidence="4 7" id="KW-1133">Transmembrane helix</keyword>
<keyword evidence="2" id="KW-0813">Transport</keyword>
<evidence type="ECO:0000313" key="9">
    <source>
        <dbReference type="EMBL" id="KAF0690883.1"/>
    </source>
</evidence>
<reference evidence="10 11" key="1">
    <citation type="submission" date="2019-03" db="EMBL/GenBank/DDBJ databases">
        <authorList>
            <person name="Gaulin E."/>
            <person name="Dumas B."/>
        </authorList>
    </citation>
    <scope>NUCLEOTIDE SEQUENCE [LARGE SCALE GENOMIC DNA]</scope>
    <source>
        <strain evidence="10">CBS 568.67</strain>
    </source>
</reference>
<feature type="transmembrane region" description="Helical" evidence="7">
    <location>
        <begin position="314"/>
        <end position="333"/>
    </location>
</feature>
<dbReference type="OrthoDB" id="64457at2759"/>
<dbReference type="PANTHER" id="PTHR23505">
    <property type="entry name" value="SPINSTER"/>
    <property type="match status" value="1"/>
</dbReference>
<proteinExistence type="inferred from homology"/>
<evidence type="ECO:0000256" key="7">
    <source>
        <dbReference type="SAM" id="Phobius"/>
    </source>
</evidence>
<protein>
    <submittedName>
        <fullName evidence="10">Aste57867_17775 protein</fullName>
    </submittedName>
</protein>
<dbReference type="Pfam" id="PF07690">
    <property type="entry name" value="MFS_1"/>
    <property type="match status" value="1"/>
</dbReference>
<dbReference type="GO" id="GO:0016020">
    <property type="term" value="C:membrane"/>
    <property type="evidence" value="ECO:0007669"/>
    <property type="project" value="UniProtKB-SubCell"/>
</dbReference>
<evidence type="ECO:0000313" key="10">
    <source>
        <dbReference type="EMBL" id="VFT94520.1"/>
    </source>
</evidence>
<dbReference type="EMBL" id="CAADRA010006312">
    <property type="protein sequence ID" value="VFT94520.1"/>
    <property type="molecule type" value="Genomic_DNA"/>
</dbReference>
<evidence type="ECO:0000256" key="3">
    <source>
        <dbReference type="ARBA" id="ARBA00022692"/>
    </source>
</evidence>
<sequence length="474" mass="52185">MLQLYNVKHVFYLVSLINVLLYVSRAIIPGAPVEFQSFIQGSLGVSSADVSLYIGILVTAFVAAYCTLISVFGYLSMSHRPFRLAGICLFLWVLSMILCGLAKSTRSFWLLLAGRVLAGVGESAFQAIAPSFIDEFAPLEKRTWWMGLFGCCLSAGTALGFSYGSLMAQHVGWDYAYYILAVVMAPLSYVCAFCIPDLYNMPLAHTSSMTLDYTPSVPTSVWRTTWETIKTPLFLMSTIGWAAYAFSVAGLAAFGPALLIGLGILNEQVCSTVFGAIVVLAGLLGSPLGGYLVDWQCRGRENESAWRHYVVTRLMLVMAIGALVFSLASIPVIDTHWAVLTMLFVALFLLFVTTSPFTVCILLSVSKARRGFAIGLSTFLLHVLGDFPAPLVLGYLKGQWAPHCGSTFVNNKDTLNPDCFTLDKRGLTWVFFFAYAWLGWTVVFYAVTFLLARRQLQTMSKLYIQFETSTPIVL</sequence>
<dbReference type="Proteomes" id="UP000332933">
    <property type="component" value="Unassembled WGS sequence"/>
</dbReference>
<dbReference type="Gene3D" id="1.20.1250.20">
    <property type="entry name" value="MFS general substrate transporter like domains"/>
    <property type="match status" value="1"/>
</dbReference>
<reference evidence="9" key="2">
    <citation type="submission" date="2019-06" db="EMBL/GenBank/DDBJ databases">
        <title>Genomics analysis of Aphanomyces spp. identifies a new class of oomycete effector associated with host adaptation.</title>
        <authorList>
            <person name="Gaulin E."/>
        </authorList>
    </citation>
    <scope>NUCLEOTIDE SEQUENCE</scope>
    <source>
        <strain evidence="9">CBS 578.67</strain>
    </source>
</reference>
<feature type="transmembrane region" description="Helical" evidence="7">
    <location>
        <begin position="271"/>
        <end position="293"/>
    </location>
</feature>
<feature type="transmembrane region" description="Helical" evidence="7">
    <location>
        <begin position="175"/>
        <end position="199"/>
    </location>
</feature>
<dbReference type="EMBL" id="VJMH01006291">
    <property type="protein sequence ID" value="KAF0690883.1"/>
    <property type="molecule type" value="Genomic_DNA"/>
</dbReference>
<evidence type="ECO:0000256" key="1">
    <source>
        <dbReference type="ARBA" id="ARBA00004141"/>
    </source>
</evidence>